<dbReference type="CDD" id="cd04369">
    <property type="entry name" value="Bromodomain"/>
    <property type="match status" value="1"/>
</dbReference>
<dbReference type="Pfam" id="PF23450">
    <property type="entry name" value="KIAA2026_hel"/>
    <property type="match status" value="1"/>
</dbReference>
<evidence type="ECO:0000259" key="4">
    <source>
        <dbReference type="PROSITE" id="PS50014"/>
    </source>
</evidence>
<dbReference type="Gene3D" id="1.20.920.10">
    <property type="entry name" value="Bromodomain-like"/>
    <property type="match status" value="1"/>
</dbReference>
<dbReference type="Pfam" id="PF00439">
    <property type="entry name" value="Bromodomain"/>
    <property type="match status" value="1"/>
</dbReference>
<dbReference type="PANTHER" id="PTHR31095:SF3">
    <property type="entry name" value="RIKEN CDNA 9930021J03 GENE"/>
    <property type="match status" value="1"/>
</dbReference>
<dbReference type="PANTHER" id="PTHR31095">
    <property type="entry name" value="RIKEN CDNA 9930021J03 GENE"/>
    <property type="match status" value="1"/>
</dbReference>
<proteinExistence type="predicted"/>
<evidence type="ECO:0000313" key="6">
    <source>
        <dbReference type="Proteomes" id="UP000291343"/>
    </source>
</evidence>
<evidence type="ECO:0000256" key="1">
    <source>
        <dbReference type="ARBA" id="ARBA00023117"/>
    </source>
</evidence>
<feature type="compositionally biased region" description="Low complexity" evidence="3">
    <location>
        <begin position="962"/>
        <end position="982"/>
    </location>
</feature>
<feature type="compositionally biased region" description="Polar residues" evidence="3">
    <location>
        <begin position="130"/>
        <end position="139"/>
    </location>
</feature>
<dbReference type="OrthoDB" id="6608380at2759"/>
<protein>
    <recommendedName>
        <fullName evidence="4">Bromo domain-containing protein</fullName>
    </recommendedName>
</protein>
<evidence type="ECO:0000313" key="5">
    <source>
        <dbReference type="EMBL" id="RZF32427.1"/>
    </source>
</evidence>
<gene>
    <name evidence="5" type="ORF">LSTR_LSTR001891</name>
</gene>
<name>A0A482WG13_LAOST</name>
<dbReference type="PROSITE" id="PS00633">
    <property type="entry name" value="BROMODOMAIN_1"/>
    <property type="match status" value="1"/>
</dbReference>
<accession>A0A482WG13</accession>
<dbReference type="SMART" id="SM00297">
    <property type="entry name" value="BROMO"/>
    <property type="match status" value="1"/>
</dbReference>
<dbReference type="PROSITE" id="PS50014">
    <property type="entry name" value="BROMODOMAIN_2"/>
    <property type="match status" value="1"/>
</dbReference>
<dbReference type="InterPro" id="IPR001487">
    <property type="entry name" value="Bromodomain"/>
</dbReference>
<reference evidence="5 6" key="1">
    <citation type="journal article" date="2017" name="Gigascience">
        <title>Genome sequence of the small brown planthopper, Laodelphax striatellus.</title>
        <authorList>
            <person name="Zhu J."/>
            <person name="Jiang F."/>
            <person name="Wang X."/>
            <person name="Yang P."/>
            <person name="Bao Y."/>
            <person name="Zhao W."/>
            <person name="Wang W."/>
            <person name="Lu H."/>
            <person name="Wang Q."/>
            <person name="Cui N."/>
            <person name="Li J."/>
            <person name="Chen X."/>
            <person name="Luo L."/>
            <person name="Yu J."/>
            <person name="Kang L."/>
            <person name="Cui F."/>
        </authorList>
    </citation>
    <scope>NUCLEOTIDE SEQUENCE [LARGE SCALE GENOMIC DNA]</scope>
    <source>
        <strain evidence="5">Lst14</strain>
    </source>
</reference>
<feature type="compositionally biased region" description="Basic residues" evidence="3">
    <location>
        <begin position="597"/>
        <end position="613"/>
    </location>
</feature>
<feature type="compositionally biased region" description="Low complexity" evidence="3">
    <location>
        <begin position="659"/>
        <end position="669"/>
    </location>
</feature>
<feature type="region of interest" description="Disordered" evidence="3">
    <location>
        <begin position="550"/>
        <end position="670"/>
    </location>
</feature>
<dbReference type="InterPro" id="IPR040214">
    <property type="entry name" value="BRD10"/>
</dbReference>
<dbReference type="InterPro" id="IPR036427">
    <property type="entry name" value="Bromodomain-like_sf"/>
</dbReference>
<feature type="domain" description="Bromo" evidence="4">
    <location>
        <begin position="10"/>
        <end position="82"/>
    </location>
</feature>
<feature type="compositionally biased region" description="Polar residues" evidence="3">
    <location>
        <begin position="1019"/>
        <end position="1052"/>
    </location>
</feature>
<dbReference type="SUPFAM" id="SSF47370">
    <property type="entry name" value="Bromodomain"/>
    <property type="match status" value="1"/>
</dbReference>
<dbReference type="InterPro" id="IPR018359">
    <property type="entry name" value="Bromodomain_CS"/>
</dbReference>
<organism evidence="5 6">
    <name type="scientific">Laodelphax striatellus</name>
    <name type="common">Small brown planthopper</name>
    <name type="synonym">Delphax striatella</name>
    <dbReference type="NCBI Taxonomy" id="195883"/>
    <lineage>
        <taxon>Eukaryota</taxon>
        <taxon>Metazoa</taxon>
        <taxon>Ecdysozoa</taxon>
        <taxon>Arthropoda</taxon>
        <taxon>Hexapoda</taxon>
        <taxon>Insecta</taxon>
        <taxon>Pterygota</taxon>
        <taxon>Neoptera</taxon>
        <taxon>Paraneoptera</taxon>
        <taxon>Hemiptera</taxon>
        <taxon>Auchenorrhyncha</taxon>
        <taxon>Fulgoroidea</taxon>
        <taxon>Delphacidae</taxon>
        <taxon>Criomorphinae</taxon>
        <taxon>Laodelphax</taxon>
    </lineage>
</organism>
<feature type="region of interest" description="Disordered" evidence="3">
    <location>
        <begin position="894"/>
        <end position="1056"/>
    </location>
</feature>
<feature type="compositionally biased region" description="Low complexity" evidence="3">
    <location>
        <begin position="998"/>
        <end position="1018"/>
    </location>
</feature>
<dbReference type="Proteomes" id="UP000291343">
    <property type="component" value="Unassembled WGS sequence"/>
</dbReference>
<dbReference type="AlphaFoldDB" id="A0A482WG13"/>
<keyword evidence="6" id="KW-1185">Reference proteome</keyword>
<dbReference type="STRING" id="195883.A0A482WG13"/>
<feature type="compositionally biased region" description="Polar residues" evidence="3">
    <location>
        <begin position="983"/>
        <end position="997"/>
    </location>
</feature>
<dbReference type="InParanoid" id="A0A482WG13"/>
<dbReference type="InterPro" id="IPR056522">
    <property type="entry name" value="KIAA2026_hel"/>
</dbReference>
<feature type="compositionally biased region" description="Basic and acidic residues" evidence="3">
    <location>
        <begin position="550"/>
        <end position="573"/>
    </location>
</feature>
<evidence type="ECO:0000256" key="3">
    <source>
        <dbReference type="SAM" id="MobiDB-lite"/>
    </source>
</evidence>
<keyword evidence="1 2" id="KW-0103">Bromodomain</keyword>
<feature type="compositionally biased region" description="Acidic residues" evidence="3">
    <location>
        <begin position="574"/>
        <end position="592"/>
    </location>
</feature>
<feature type="region of interest" description="Disordered" evidence="3">
    <location>
        <begin position="117"/>
        <end position="139"/>
    </location>
</feature>
<evidence type="ECO:0000256" key="2">
    <source>
        <dbReference type="PROSITE-ProRule" id="PRU00035"/>
    </source>
</evidence>
<comment type="caution">
    <text evidence="5">The sequence shown here is derived from an EMBL/GenBank/DDBJ whole genome shotgun (WGS) entry which is preliminary data.</text>
</comment>
<sequence>MGHRILKQLISFPGSTPFLDRPDMTAPGMNNYYVVVKKPMWLKAVLKRYNEDKYPSITELIADIRLVLENCYLYWGTGDPLTKKALRVEEQLETFVAALPSHVRDLCSLKATHGEDLSDNLTEENKTDETTQQDGAQPSCQSLKKSVFVSRLLQRVLNSAETNSIGSENSVVESVGPEVEEWEKSVLYNGNVEDEIASMWELPLIGQFLYLSLSLHSDGQISQYEVERMLLIPQASTVLARVMTSMLVTPFSRARLEEGPPMPYEFWTNKLKKKLALWYRTYRGTGDLTVKVFELIGIEPEFWLVMGENNPLEEMQFHELKFIQRVWILKSLCDYLLHNHKSFQETFNNIESDDLRESYLGRDRQGFAYHYFPEFYEVRIYKRARVPDKRWKDFNHGVEEMLFSTAADVDYSEENEAHDDRLRYKLPRSLLPSPKSFKMVAKCVEDVRCLIDEVSNQQNSRVSAQDSSPLKRNLSAILAQLEPNESKIENSTAVLRKKMHKEWLEFTNRPVDYVDPGASYWSRKELREEKAKEDSADSVDNVDNLLTVERRERRSTRENQKYVFDELDKHLGPEEDGEDYEPLEGEDSEDEWVATPSKKRKKQQNVSQRKIKKLQTLTQKLQDKSDDNCENANSRTVETNSIQVRKFPTEHSDLSFGPSSSTNSSSTNSIHVRKFPTDNLSFAPSTTASRDQVNFDQVKIKEEPQENSSSNNVQLPYRPLPPLPPTIPLTHYVKQEALKKEATDECNAFKVKSEMGLSKQHTAITLKTTSQSDEVINLLSDDEDDANDVSVVEDVKPVIKTIEYYVANNPGTSSQTTVPQQQQPGIMQTQFQPMLSPQPGMGFHQRNNLVQPPAQMAPMPFPNNNPSLMPHLGTPSTSINAPPFATVKQEPGTVMPSQQQPVSAPMFNGLSPQQQSPRIRSPQMLRGSPSPRGGRMMASSPRMMTSPRLMATSPRMMSQQNRSPMPQRGRMPMPPNMGRGSPQNMRQRSPQTVTFPQRGNMSSPQMSSSQFGSSPQRNMQARRNLNFNSPSRPQNSNPTPAPSRNSLPTNSSDRPKERLHIINSGGVVGKNTKTVEGKLVVAMNDDGTYGYFAVLSDGGKLTVSQKQISELRSKCNGSLPDMMASPMVITD</sequence>
<feature type="compositionally biased region" description="Low complexity" evidence="3">
    <location>
        <begin position="911"/>
        <end position="923"/>
    </location>
</feature>
<dbReference type="EMBL" id="QKKF02037264">
    <property type="protein sequence ID" value="RZF32427.1"/>
    <property type="molecule type" value="Genomic_DNA"/>
</dbReference>
<feature type="compositionally biased region" description="Polar residues" evidence="3">
    <location>
        <begin position="630"/>
        <end position="643"/>
    </location>
</feature>